<evidence type="ECO:0000313" key="1">
    <source>
        <dbReference type="EMBL" id="WYW17412.1"/>
    </source>
</evidence>
<accession>A0ACD5BDC0</accession>
<organism evidence="1 2">
    <name type="scientific">Amycolatopsis coloradensis</name>
    <dbReference type="NCBI Taxonomy" id="76021"/>
    <lineage>
        <taxon>Bacteria</taxon>
        <taxon>Bacillati</taxon>
        <taxon>Actinomycetota</taxon>
        <taxon>Actinomycetes</taxon>
        <taxon>Pseudonocardiales</taxon>
        <taxon>Pseudonocardiaceae</taxon>
        <taxon>Amycolatopsis</taxon>
    </lineage>
</organism>
<name>A0ACD5BDC0_9PSEU</name>
<sequence length="129" mass="14379">MDVRCLLRYGTVLEAVGADADSDVVMVIAGLGPCFGLVSQHPGQNSREVIVGRRRFRLAHRLLTETEAIAIMAGYERRNRMLLPVLRPLLSKLLGWTYDGSDVARRRLVRRLPIVAFRPRTGIGETSGH</sequence>
<reference evidence="1" key="1">
    <citation type="submission" date="2023-10" db="EMBL/GenBank/DDBJ databases">
        <title>Whole genome sequencing of actinobacterial strain Amycolatopsis sp. (BCA-696) identifies the underlying plant growth-promoting genes.</title>
        <authorList>
            <person name="Gandham P."/>
            <person name="Vadla N."/>
            <person name="Saji A."/>
            <person name="Srinivas V."/>
            <person name="Ruperao P."/>
            <person name="Selvanayagam S."/>
            <person name="Saxena R.K."/>
            <person name="Rathore A."/>
            <person name="Gopalakrishnan S."/>
            <person name="Thakur V."/>
        </authorList>
    </citation>
    <scope>NUCLEOTIDE SEQUENCE</scope>
    <source>
        <strain evidence="1">BCA-696</strain>
    </source>
</reference>
<gene>
    <name evidence="1" type="ORF">LCL61_17835</name>
</gene>
<dbReference type="EMBL" id="CP150484">
    <property type="protein sequence ID" value="WYW17412.1"/>
    <property type="molecule type" value="Genomic_DNA"/>
</dbReference>
<evidence type="ECO:0000313" key="2">
    <source>
        <dbReference type="Proteomes" id="UP001456344"/>
    </source>
</evidence>
<keyword evidence="2" id="KW-1185">Reference proteome</keyword>
<dbReference type="Proteomes" id="UP001456344">
    <property type="component" value="Chromosome"/>
</dbReference>
<proteinExistence type="predicted"/>
<protein>
    <submittedName>
        <fullName evidence="1">Uncharacterized protein</fullName>
    </submittedName>
</protein>